<dbReference type="PROSITE" id="PS51450">
    <property type="entry name" value="LRR"/>
    <property type="match status" value="1"/>
</dbReference>
<evidence type="ECO:0000256" key="1">
    <source>
        <dbReference type="ARBA" id="ARBA00022614"/>
    </source>
</evidence>
<comment type="caution">
    <text evidence="4">The sequence shown here is derived from an EMBL/GenBank/DDBJ whole genome shotgun (WGS) entry which is preliminary data.</text>
</comment>
<dbReference type="InterPro" id="IPR050328">
    <property type="entry name" value="Dev_Immune_Receptor"/>
</dbReference>
<dbReference type="SUPFAM" id="SSF52058">
    <property type="entry name" value="L domain-like"/>
    <property type="match status" value="1"/>
</dbReference>
<sequence length="380" mass="43739">MPVNKATLLLATAHCNRALWYLILFLSVCKPINSAIFENVSLILKWHSHMEDKEIVRISYDDYLRSYVGEFGEVVIQNQNIPVLGKLSVSNLPKVTHLYLTNCRIRKIQVGSFQNLPVLTDLNLSDNLLEEIDNGIFDKLSFKSLYLEGNRIVRIGDRAFNNLHMEYLFIDNNRIFEWKSEWFRGTPLGSVSITNNRLENLPGLAFEYLWHFGKDVVLVNFIASSNKIAKIDPDAFKGVKMIVTLNLQNNSLTHLEPGLFDTVENIDQIDLGQNKLSQIYYEVFRKTKITNLNVYDNFLTCVSTDIFATSELKVLNVRNNPISCPCVRKWSVWKVKSRFPEITNFGNLKTRCVKSVSAATQPIQLYILLFFILFHSCKIK</sequence>
<evidence type="ECO:0000256" key="2">
    <source>
        <dbReference type="ARBA" id="ARBA00022729"/>
    </source>
</evidence>
<keyword evidence="3" id="KW-0677">Repeat</keyword>
<dbReference type="SMART" id="SM00369">
    <property type="entry name" value="LRR_TYP"/>
    <property type="match status" value="5"/>
</dbReference>
<evidence type="ECO:0000256" key="3">
    <source>
        <dbReference type="ARBA" id="ARBA00022737"/>
    </source>
</evidence>
<accession>A0AA38HN04</accession>
<reference evidence="4" key="1">
    <citation type="journal article" date="2023" name="G3 (Bethesda)">
        <title>Whole genome assemblies of Zophobas morio and Tenebrio molitor.</title>
        <authorList>
            <person name="Kaur S."/>
            <person name="Stinson S.A."/>
            <person name="diCenzo G.C."/>
        </authorList>
    </citation>
    <scope>NUCLEOTIDE SEQUENCE</scope>
    <source>
        <strain evidence="4">QUZm001</strain>
    </source>
</reference>
<dbReference type="EMBL" id="JALNTZ010000009">
    <property type="protein sequence ID" value="KAJ3640726.1"/>
    <property type="molecule type" value="Genomic_DNA"/>
</dbReference>
<dbReference type="InterPro" id="IPR003591">
    <property type="entry name" value="Leu-rich_rpt_typical-subtyp"/>
</dbReference>
<dbReference type="PANTHER" id="PTHR24373">
    <property type="entry name" value="SLIT RELATED LEUCINE-RICH REPEAT NEURONAL PROTEIN"/>
    <property type="match status" value="1"/>
</dbReference>
<evidence type="ECO:0000313" key="4">
    <source>
        <dbReference type="EMBL" id="KAJ3640726.1"/>
    </source>
</evidence>
<dbReference type="InterPro" id="IPR032675">
    <property type="entry name" value="LRR_dom_sf"/>
</dbReference>
<dbReference type="Pfam" id="PF13855">
    <property type="entry name" value="LRR_8"/>
    <property type="match status" value="2"/>
</dbReference>
<protein>
    <submittedName>
        <fullName evidence="4">Uncharacterized protein</fullName>
    </submittedName>
</protein>
<keyword evidence="2" id="KW-0732">Signal</keyword>
<dbReference type="AlphaFoldDB" id="A0AA38HN04"/>
<proteinExistence type="predicted"/>
<dbReference type="PANTHER" id="PTHR24373:SF275">
    <property type="entry name" value="TIR DOMAIN-CONTAINING PROTEIN"/>
    <property type="match status" value="1"/>
</dbReference>
<keyword evidence="1" id="KW-0433">Leucine-rich repeat</keyword>
<dbReference type="Gene3D" id="3.80.10.10">
    <property type="entry name" value="Ribonuclease Inhibitor"/>
    <property type="match status" value="2"/>
</dbReference>
<dbReference type="InterPro" id="IPR001611">
    <property type="entry name" value="Leu-rich_rpt"/>
</dbReference>
<gene>
    <name evidence="4" type="ORF">Zmor_027270</name>
</gene>
<name>A0AA38HN04_9CUCU</name>
<dbReference type="Proteomes" id="UP001168821">
    <property type="component" value="Unassembled WGS sequence"/>
</dbReference>
<keyword evidence="5" id="KW-1185">Reference proteome</keyword>
<organism evidence="4 5">
    <name type="scientific">Zophobas morio</name>
    <dbReference type="NCBI Taxonomy" id="2755281"/>
    <lineage>
        <taxon>Eukaryota</taxon>
        <taxon>Metazoa</taxon>
        <taxon>Ecdysozoa</taxon>
        <taxon>Arthropoda</taxon>
        <taxon>Hexapoda</taxon>
        <taxon>Insecta</taxon>
        <taxon>Pterygota</taxon>
        <taxon>Neoptera</taxon>
        <taxon>Endopterygota</taxon>
        <taxon>Coleoptera</taxon>
        <taxon>Polyphaga</taxon>
        <taxon>Cucujiformia</taxon>
        <taxon>Tenebrionidae</taxon>
        <taxon>Zophobas</taxon>
    </lineage>
</organism>
<evidence type="ECO:0000313" key="5">
    <source>
        <dbReference type="Proteomes" id="UP001168821"/>
    </source>
</evidence>